<accession>B6YPX9</accession>
<organism evidence="1">
    <name type="scientific">Streptococcus equi subsp. equi</name>
    <dbReference type="NCBI Taxonomy" id="148942"/>
    <lineage>
        <taxon>Bacteria</taxon>
        <taxon>Bacillati</taxon>
        <taxon>Bacillota</taxon>
        <taxon>Bacilli</taxon>
        <taxon>Lactobacillales</taxon>
        <taxon>Streptococcaceae</taxon>
        <taxon>Streptococcus</taxon>
    </lineage>
</organism>
<dbReference type="EMBL" id="AM909652">
    <property type="protein sequence ID" value="CAP20367.1"/>
    <property type="molecule type" value="Genomic_DNA"/>
</dbReference>
<gene>
    <name evidence="1" type="primary">eqbH</name>
    <name evidence="1" type="ORF">SEQ1239</name>
</gene>
<proteinExistence type="predicted"/>
<dbReference type="OMA" id="AMIHYAV"/>
<reference evidence="1" key="2">
    <citation type="journal article" date="2008" name="Mol. Microbiol.">
        <title>A novel streptococcal integrative conjugative element involved in iron acquisition.</title>
        <authorList>
            <person name="Heather Z."/>
            <person name="Holden M.T."/>
            <person name="Steward K.F."/>
            <person name="Parkhill J."/>
            <person name="Song L."/>
            <person name="Challis G.L."/>
            <person name="Robinson C."/>
            <person name="Davis-Poynter N."/>
            <person name="Waller A.S."/>
        </authorList>
    </citation>
    <scope>NUCLEOTIDE SEQUENCE</scope>
    <source>
        <strain evidence="1">4047</strain>
    </source>
</reference>
<name>B6YPX9_9STRE</name>
<sequence>MSNKLKGKDLITIGIYTAIYFVINFAFMLAGMIPVMWIMMPSLIALFTGVPYMMICNKVQKAGAILIMGTVTVLIYYATGQFTTVILATFAVGCILAEIIRAITRYTSFIGNTLSFALFSIGMIGSPLPIWLFKESFFAHISEVGMSQDYINALEKFTSPAILIGVIILTFICSLVGALIAKRMMNKHFKKAGII</sequence>
<dbReference type="RefSeq" id="WP_012679605.1">
    <property type="nucleotide sequence ID" value="NZ_BTYB01000005.1"/>
</dbReference>
<protein>
    <submittedName>
        <fullName evidence="1">Putative membrane protein</fullName>
    </submittedName>
</protein>
<dbReference type="NCBIfam" id="TIGR02185">
    <property type="entry name" value="Trep_Strep"/>
    <property type="match status" value="1"/>
</dbReference>
<dbReference type="AlphaFoldDB" id="B6YPX9"/>
<dbReference type="InterPro" id="IPR011733">
    <property type="entry name" value="CHP02185_IM"/>
</dbReference>
<dbReference type="Pfam" id="PF09605">
    <property type="entry name" value="Trep_Strep"/>
    <property type="match status" value="1"/>
</dbReference>
<reference evidence="1" key="1">
    <citation type="submission" date="2007-11" db="EMBL/GenBank/DDBJ databases">
        <authorList>
            <person name="Turk W.J.R."/>
            <person name="Mao X.-J."/>
            <person name="Bielawny T."/>
            <person name="Brunham R."/>
            <person name="Luo M."/>
            <person name="Plummer F."/>
        </authorList>
    </citation>
    <scope>NUCLEOTIDE SEQUENCE</scope>
    <source>
        <strain evidence="1">4047</strain>
    </source>
</reference>
<evidence type="ECO:0000313" key="1">
    <source>
        <dbReference type="EMBL" id="CAP20367.1"/>
    </source>
</evidence>